<dbReference type="InterPro" id="IPR011598">
    <property type="entry name" value="bHLH_dom"/>
</dbReference>
<evidence type="ECO:0000256" key="6">
    <source>
        <dbReference type="SAM" id="MobiDB-lite"/>
    </source>
</evidence>
<dbReference type="PANTHER" id="PTHR15741">
    <property type="entry name" value="BASIC HELIX-LOOP-HELIX ZIP TRANSCRIPTION FACTOR"/>
    <property type="match status" value="1"/>
</dbReference>
<feature type="compositionally biased region" description="Low complexity" evidence="6">
    <location>
        <begin position="14"/>
        <end position="27"/>
    </location>
</feature>
<feature type="domain" description="BHLH" evidence="7">
    <location>
        <begin position="408"/>
        <end position="435"/>
    </location>
</feature>
<name>A0A0P1BE71_9BASI</name>
<dbReference type="PANTHER" id="PTHR15741:SF27">
    <property type="entry name" value="TRANSCRIPTION FACTOR AP-4"/>
    <property type="match status" value="1"/>
</dbReference>
<evidence type="ECO:0000259" key="7">
    <source>
        <dbReference type="Pfam" id="PF00010"/>
    </source>
</evidence>
<feature type="region of interest" description="Disordered" evidence="6">
    <location>
        <begin position="443"/>
        <end position="511"/>
    </location>
</feature>
<feature type="compositionally biased region" description="Gly residues" evidence="6">
    <location>
        <begin position="443"/>
        <end position="453"/>
    </location>
</feature>
<comment type="subcellular location">
    <subcellularLocation>
        <location evidence="1">Nucleus</location>
    </subcellularLocation>
</comment>
<evidence type="ECO:0000313" key="8">
    <source>
        <dbReference type="EMBL" id="CEH14176.1"/>
    </source>
</evidence>
<dbReference type="GO" id="GO:0000981">
    <property type="term" value="F:DNA-binding transcription factor activity, RNA polymerase II-specific"/>
    <property type="evidence" value="ECO:0007669"/>
    <property type="project" value="TreeGrafter"/>
</dbReference>
<feature type="compositionally biased region" description="Low complexity" evidence="6">
    <location>
        <begin position="266"/>
        <end position="275"/>
    </location>
</feature>
<dbReference type="STRING" id="401625.A0A0P1BE71"/>
<evidence type="ECO:0000256" key="4">
    <source>
        <dbReference type="ARBA" id="ARBA00023163"/>
    </source>
</evidence>
<sequence length="559" mass="57865">MDRMEHHAEGGPSGAAHSSGSGSWQSSKTITQPGAAAAFELPSMPVPYEDFQVSLDLPSSLDAADFSLLASPGFADMLPNLSGPSAFSPTPSTSALFSSLGARVSMTPQAGDEGGRNSVGGLHLASAPYQEGTAGAGSASVPPSGHSMFSFDDLTSRAAEQHENKQGGVTSSLFDASESSFLDNFLGGFDSSWDFNPSLPDNMPSFADAQRLAATTGASFASSYDAANAGKYMAGGQNRPRRLRPAVSNSGSTPRGGDAVSDTTSPTGEGPEATAGAAFGRALDGWANEEMQGDDERGSGLGRKRSAAHLPHLPQHATQPYMYPPAGSMPGSALPFNLPQGFLHRPYGADGMDVDQSSAHPMTSGKKMKAGAADAEDEAQESDDGTPGGGASTDAQAARKELLTDGEKRQNHILSEQRRRNHIREAFKELVELLEAGRAFGARGLGMSSGAGTGIEDEGLDDRESDDVHSSEDDDVSRAKRRKARNKRAMPGGGRGKGRGRGGSAGGGAGSKSAVLFQTVDLVRWLDGRKLGLEQQCEILERVAAGADPATLIQAPPSA</sequence>
<feature type="compositionally biased region" description="Basic residues" evidence="6">
    <location>
        <begin position="479"/>
        <end position="488"/>
    </location>
</feature>
<dbReference type="GO" id="GO:0046983">
    <property type="term" value="F:protein dimerization activity"/>
    <property type="evidence" value="ECO:0007669"/>
    <property type="project" value="InterPro"/>
</dbReference>
<protein>
    <recommendedName>
        <fullName evidence="7">BHLH domain-containing protein</fullName>
    </recommendedName>
</protein>
<keyword evidence="9" id="KW-1185">Reference proteome</keyword>
<dbReference type="SUPFAM" id="SSF47459">
    <property type="entry name" value="HLH, helix-loop-helix DNA-binding domain"/>
    <property type="match status" value="1"/>
</dbReference>
<dbReference type="InterPro" id="IPR036638">
    <property type="entry name" value="HLH_DNA-bd_sf"/>
</dbReference>
<keyword evidence="4" id="KW-0804">Transcription</keyword>
<evidence type="ECO:0000256" key="2">
    <source>
        <dbReference type="ARBA" id="ARBA00023015"/>
    </source>
</evidence>
<dbReference type="OrthoDB" id="5778525at2759"/>
<dbReference type="EMBL" id="CCYA01000240">
    <property type="protein sequence ID" value="CEH14176.1"/>
    <property type="molecule type" value="Genomic_DNA"/>
</dbReference>
<dbReference type="GO" id="GO:0005634">
    <property type="term" value="C:nucleus"/>
    <property type="evidence" value="ECO:0007669"/>
    <property type="project" value="UniProtKB-SubCell"/>
</dbReference>
<dbReference type="GO" id="GO:0000978">
    <property type="term" value="F:RNA polymerase II cis-regulatory region sequence-specific DNA binding"/>
    <property type="evidence" value="ECO:0007669"/>
    <property type="project" value="TreeGrafter"/>
</dbReference>
<organism evidence="8 9">
    <name type="scientific">Ceraceosorus bombacis</name>
    <dbReference type="NCBI Taxonomy" id="401625"/>
    <lineage>
        <taxon>Eukaryota</taxon>
        <taxon>Fungi</taxon>
        <taxon>Dikarya</taxon>
        <taxon>Basidiomycota</taxon>
        <taxon>Ustilaginomycotina</taxon>
        <taxon>Exobasidiomycetes</taxon>
        <taxon>Ceraceosorales</taxon>
        <taxon>Ceraceosoraceae</taxon>
        <taxon>Ceraceosorus</taxon>
    </lineage>
</organism>
<keyword evidence="5" id="KW-0539">Nucleus</keyword>
<dbReference type="Proteomes" id="UP000054845">
    <property type="component" value="Unassembled WGS sequence"/>
</dbReference>
<evidence type="ECO:0000256" key="1">
    <source>
        <dbReference type="ARBA" id="ARBA00004123"/>
    </source>
</evidence>
<keyword evidence="3" id="KW-0238">DNA-binding</keyword>
<dbReference type="InterPro" id="IPR052207">
    <property type="entry name" value="Max-like/E-box_TFs"/>
</dbReference>
<dbReference type="Pfam" id="PF00010">
    <property type="entry name" value="HLH"/>
    <property type="match status" value="1"/>
</dbReference>
<feature type="compositionally biased region" description="Acidic residues" evidence="6">
    <location>
        <begin position="374"/>
        <end position="384"/>
    </location>
</feature>
<evidence type="ECO:0000256" key="5">
    <source>
        <dbReference type="ARBA" id="ARBA00023242"/>
    </source>
</evidence>
<accession>A0A0P1BE71</accession>
<proteinExistence type="predicted"/>
<feature type="region of interest" description="Disordered" evidence="6">
    <location>
        <begin position="347"/>
        <end position="397"/>
    </location>
</feature>
<dbReference type="Gene3D" id="4.10.280.10">
    <property type="entry name" value="Helix-loop-helix DNA-binding domain"/>
    <property type="match status" value="1"/>
</dbReference>
<keyword evidence="2" id="KW-0805">Transcription regulation</keyword>
<feature type="region of interest" description="Disordered" evidence="6">
    <location>
        <begin position="233"/>
        <end position="275"/>
    </location>
</feature>
<feature type="compositionally biased region" description="Acidic residues" evidence="6">
    <location>
        <begin position="455"/>
        <end position="465"/>
    </location>
</feature>
<evidence type="ECO:0000256" key="3">
    <source>
        <dbReference type="ARBA" id="ARBA00023125"/>
    </source>
</evidence>
<evidence type="ECO:0000313" key="9">
    <source>
        <dbReference type="Proteomes" id="UP000054845"/>
    </source>
</evidence>
<dbReference type="AlphaFoldDB" id="A0A0P1BE71"/>
<feature type="compositionally biased region" description="Gly residues" evidence="6">
    <location>
        <begin position="491"/>
        <end position="510"/>
    </location>
</feature>
<reference evidence="8 9" key="1">
    <citation type="submission" date="2014-09" db="EMBL/GenBank/DDBJ databases">
        <authorList>
            <person name="Magalhaes I.L.F."/>
            <person name="Oliveira U."/>
            <person name="Santos F.R."/>
            <person name="Vidigal T.H.D.A."/>
            <person name="Brescovit A.D."/>
            <person name="Santos A.J."/>
        </authorList>
    </citation>
    <scope>NUCLEOTIDE SEQUENCE [LARGE SCALE GENOMIC DNA]</scope>
</reference>
<feature type="region of interest" description="Disordered" evidence="6">
    <location>
        <begin position="1"/>
        <end position="31"/>
    </location>
</feature>